<sequence>MQCFPNSLADGIVVELEYVARCLAVGDSFSGSAHTSELAESCGDHIYAVQNALSESSAQYTSRASLRRTLPWPTHHASKQPRSPRSFPPPKALDTSADVWQSWTTWKQEFELFAAATCLNQQPKEVQAATFLMVIGEDARKTYSTFVFEEGEEKSDIAVLKKI</sequence>
<protein>
    <submittedName>
        <fullName evidence="2">Uncharacterized protein</fullName>
    </submittedName>
</protein>
<comment type="caution">
    <text evidence="2">The sequence shown here is derived from an EMBL/GenBank/DDBJ whole genome shotgun (WGS) entry which is preliminary data.</text>
</comment>
<dbReference type="EMBL" id="JABSTR010000001">
    <property type="protein sequence ID" value="KAH9359457.1"/>
    <property type="molecule type" value="Genomic_DNA"/>
</dbReference>
<proteinExistence type="predicted"/>
<dbReference type="OrthoDB" id="6513927at2759"/>
<dbReference type="Proteomes" id="UP000821853">
    <property type="component" value="Chromosome 1"/>
</dbReference>
<evidence type="ECO:0000313" key="3">
    <source>
        <dbReference type="Proteomes" id="UP000821853"/>
    </source>
</evidence>
<feature type="region of interest" description="Disordered" evidence="1">
    <location>
        <begin position="71"/>
        <end position="93"/>
    </location>
</feature>
<gene>
    <name evidence="2" type="ORF">HPB48_023034</name>
</gene>
<keyword evidence="3" id="KW-1185">Reference proteome</keyword>
<reference evidence="2 3" key="1">
    <citation type="journal article" date="2020" name="Cell">
        <title>Large-Scale Comparative Analyses of Tick Genomes Elucidate Their Genetic Diversity and Vector Capacities.</title>
        <authorList>
            <consortium name="Tick Genome and Microbiome Consortium (TIGMIC)"/>
            <person name="Jia N."/>
            <person name="Wang J."/>
            <person name="Shi W."/>
            <person name="Du L."/>
            <person name="Sun Y."/>
            <person name="Zhan W."/>
            <person name="Jiang J.F."/>
            <person name="Wang Q."/>
            <person name="Zhang B."/>
            <person name="Ji P."/>
            <person name="Bell-Sakyi L."/>
            <person name="Cui X.M."/>
            <person name="Yuan T.T."/>
            <person name="Jiang B.G."/>
            <person name="Yang W.F."/>
            <person name="Lam T.T."/>
            <person name="Chang Q.C."/>
            <person name="Ding S.J."/>
            <person name="Wang X.J."/>
            <person name="Zhu J.G."/>
            <person name="Ruan X.D."/>
            <person name="Zhao L."/>
            <person name="Wei J.T."/>
            <person name="Ye R.Z."/>
            <person name="Que T.C."/>
            <person name="Du C.H."/>
            <person name="Zhou Y.H."/>
            <person name="Cheng J.X."/>
            <person name="Dai P.F."/>
            <person name="Guo W.B."/>
            <person name="Han X.H."/>
            <person name="Huang E.J."/>
            <person name="Li L.F."/>
            <person name="Wei W."/>
            <person name="Gao Y.C."/>
            <person name="Liu J.Z."/>
            <person name="Shao H.Z."/>
            <person name="Wang X."/>
            <person name="Wang C.C."/>
            <person name="Yang T.C."/>
            <person name="Huo Q.B."/>
            <person name="Li W."/>
            <person name="Chen H.Y."/>
            <person name="Chen S.E."/>
            <person name="Zhou L.G."/>
            <person name="Ni X.B."/>
            <person name="Tian J.H."/>
            <person name="Sheng Y."/>
            <person name="Liu T."/>
            <person name="Pan Y.S."/>
            <person name="Xia L.Y."/>
            <person name="Li J."/>
            <person name="Zhao F."/>
            <person name="Cao W.C."/>
        </authorList>
    </citation>
    <scope>NUCLEOTIDE SEQUENCE [LARGE SCALE GENOMIC DNA]</scope>
    <source>
        <strain evidence="2">HaeL-2018</strain>
    </source>
</reference>
<dbReference type="VEuPathDB" id="VectorBase:HLOH_047080"/>
<dbReference type="AlphaFoldDB" id="A0A9J6FAK7"/>
<accession>A0A9J6FAK7</accession>
<name>A0A9J6FAK7_HAELO</name>
<evidence type="ECO:0000256" key="1">
    <source>
        <dbReference type="SAM" id="MobiDB-lite"/>
    </source>
</evidence>
<organism evidence="2 3">
    <name type="scientific">Haemaphysalis longicornis</name>
    <name type="common">Bush tick</name>
    <dbReference type="NCBI Taxonomy" id="44386"/>
    <lineage>
        <taxon>Eukaryota</taxon>
        <taxon>Metazoa</taxon>
        <taxon>Ecdysozoa</taxon>
        <taxon>Arthropoda</taxon>
        <taxon>Chelicerata</taxon>
        <taxon>Arachnida</taxon>
        <taxon>Acari</taxon>
        <taxon>Parasitiformes</taxon>
        <taxon>Ixodida</taxon>
        <taxon>Ixodoidea</taxon>
        <taxon>Ixodidae</taxon>
        <taxon>Haemaphysalinae</taxon>
        <taxon>Haemaphysalis</taxon>
    </lineage>
</organism>
<evidence type="ECO:0000313" key="2">
    <source>
        <dbReference type="EMBL" id="KAH9359457.1"/>
    </source>
</evidence>